<dbReference type="Pfam" id="PF03401">
    <property type="entry name" value="TctC"/>
    <property type="match status" value="1"/>
</dbReference>
<dbReference type="RefSeq" id="WP_377254963.1">
    <property type="nucleotide sequence ID" value="NZ_JBHMAA010000003.1"/>
</dbReference>
<comment type="caution">
    <text evidence="3">The sequence shown here is derived from an EMBL/GenBank/DDBJ whole genome shotgun (WGS) entry which is preliminary data.</text>
</comment>
<keyword evidence="4" id="KW-1185">Reference proteome</keyword>
<sequence>MKFEINRRTLLAGAAASFAMPSILRAAEWPERAVTLAHGFGPGGNSDGIARVAAEGLTAELKQSFVVDPRPGAGGTTASDQIARATPDGYNLIMFTGAHAVAAAIYAKLPYNTVDDFTFVSLIAGGTPFTIATYPDHPVNNPRDLIEQAKKASRPFTYASSGIGTTLHLAMELLASQAGIKLQHVPYKQNSQSMVDLLSKRLDFVINGPASVFPQIQSKEIKAIAVTSPKRYADLPDVPAIAEVLPGYDVTSYYGVAGPKGLPANIVSKIQGVMTDIVKQDTSISRIKGLGSTAMASTSQAFHDLVKADVDKWTKVVKDANIERI</sequence>
<feature type="signal peptide" evidence="2">
    <location>
        <begin position="1"/>
        <end position="26"/>
    </location>
</feature>
<evidence type="ECO:0000256" key="1">
    <source>
        <dbReference type="ARBA" id="ARBA00006987"/>
    </source>
</evidence>
<dbReference type="InterPro" id="IPR042100">
    <property type="entry name" value="Bug_dom1"/>
</dbReference>
<evidence type="ECO:0000256" key="2">
    <source>
        <dbReference type="SAM" id="SignalP"/>
    </source>
</evidence>
<dbReference type="Gene3D" id="3.40.190.150">
    <property type="entry name" value="Bordetella uptake gene, domain 1"/>
    <property type="match status" value="1"/>
</dbReference>
<evidence type="ECO:0000313" key="4">
    <source>
        <dbReference type="Proteomes" id="UP001589692"/>
    </source>
</evidence>
<dbReference type="SUPFAM" id="SSF53850">
    <property type="entry name" value="Periplasmic binding protein-like II"/>
    <property type="match status" value="1"/>
</dbReference>
<accession>A0ABV6ABK4</accession>
<proteinExistence type="inferred from homology"/>
<protein>
    <submittedName>
        <fullName evidence="3">Bug family tripartite tricarboxylate transporter substrate binding protein</fullName>
    </submittedName>
</protein>
<dbReference type="PANTHER" id="PTHR42928">
    <property type="entry name" value="TRICARBOXYLATE-BINDING PROTEIN"/>
    <property type="match status" value="1"/>
</dbReference>
<dbReference type="CDD" id="cd07012">
    <property type="entry name" value="PBP2_Bug_TTT"/>
    <property type="match status" value="1"/>
</dbReference>
<keyword evidence="2" id="KW-0732">Signal</keyword>
<feature type="chain" id="PRO_5046004988" evidence="2">
    <location>
        <begin position="27"/>
        <end position="325"/>
    </location>
</feature>
<name>A0ABV6ABK4_9HYPH</name>
<dbReference type="InterPro" id="IPR005064">
    <property type="entry name" value="BUG"/>
</dbReference>
<dbReference type="PANTHER" id="PTHR42928:SF5">
    <property type="entry name" value="BLR1237 PROTEIN"/>
    <property type="match status" value="1"/>
</dbReference>
<organism evidence="3 4">
    <name type="scientific">Rhizobium puerariae</name>
    <dbReference type="NCBI Taxonomy" id="1585791"/>
    <lineage>
        <taxon>Bacteria</taxon>
        <taxon>Pseudomonadati</taxon>
        <taxon>Pseudomonadota</taxon>
        <taxon>Alphaproteobacteria</taxon>
        <taxon>Hyphomicrobiales</taxon>
        <taxon>Rhizobiaceae</taxon>
        <taxon>Rhizobium/Agrobacterium group</taxon>
        <taxon>Rhizobium</taxon>
    </lineage>
</organism>
<evidence type="ECO:0000313" key="3">
    <source>
        <dbReference type="EMBL" id="MFB9947469.1"/>
    </source>
</evidence>
<dbReference type="PIRSF" id="PIRSF017082">
    <property type="entry name" value="YflP"/>
    <property type="match status" value="1"/>
</dbReference>
<reference evidence="3 4" key="1">
    <citation type="submission" date="2024-09" db="EMBL/GenBank/DDBJ databases">
        <authorList>
            <person name="Sun Q."/>
            <person name="Mori K."/>
        </authorList>
    </citation>
    <scope>NUCLEOTIDE SEQUENCE [LARGE SCALE GENOMIC DNA]</scope>
    <source>
        <strain evidence="3 4">TBRC 4938</strain>
    </source>
</reference>
<dbReference type="Proteomes" id="UP001589692">
    <property type="component" value="Unassembled WGS sequence"/>
</dbReference>
<dbReference type="Gene3D" id="3.40.190.10">
    <property type="entry name" value="Periplasmic binding protein-like II"/>
    <property type="match status" value="1"/>
</dbReference>
<gene>
    <name evidence="3" type="ORF">ACFFP0_01350</name>
</gene>
<comment type="similarity">
    <text evidence="1">Belongs to the UPF0065 (bug) family.</text>
</comment>
<dbReference type="EMBL" id="JBHMAA010000003">
    <property type="protein sequence ID" value="MFB9947469.1"/>
    <property type="molecule type" value="Genomic_DNA"/>
</dbReference>